<protein>
    <recommendedName>
        <fullName evidence="5">MBG domain-containing protein</fullName>
    </recommendedName>
</protein>
<reference evidence="1" key="1">
    <citation type="journal article" date="2017" name="Genome Announc.">
        <title>High-Quality Whole-Genome Sequences of the Oligo-Mouse-Microbiota Bacterial Community.</title>
        <authorList>
            <person name="Garzetti D."/>
            <person name="Brugiroux S."/>
            <person name="Bunk B."/>
            <person name="Pukall R."/>
            <person name="McCoy K.D."/>
            <person name="Macpherson A.J."/>
            <person name="Stecher B."/>
        </authorList>
    </citation>
    <scope>NUCLEOTIDE SEQUENCE</scope>
    <source>
        <strain evidence="1">KB18</strain>
    </source>
</reference>
<dbReference type="AlphaFoldDB" id="A0A1Z2XUY2"/>
<dbReference type="RefSeq" id="WP_066538268.1">
    <property type="nucleotide sequence ID" value="NZ_CP021422.1"/>
</dbReference>
<sequence length="556" mass="58970">MPIVVPLEYEAASNPNAALIRAILEKMRVDPNGAPLHDTRNESDDETIKGNAIADDALYTEGTYTVTATASDLATYGDINVEVAAKNLMGHQNADAPETMGYWVGVKFPAVVDGWTITKYKRDEETERNITAEDFDGEEGAKTLNGYYNVGDTAVANPRQRPVVVTYTKGEQSVAVKFNVDLEGVEIVVPAATPKDDGSLSEETTKELVAAINAAATGSSTNHEDTGEASKDVPTVSVGTIANGTVTIDKTIVEALTNAANDSEKNNVDLKIVGQGGAEATIPATTAKALDAAKDLKPTVKAETTSDANVNTENLTADEATKAIVTHALESLGTDGKYVVTVTMEQESKLFTAPASCEIIVKVPVPSSDYDTVIHIGDDGKVTKEPAEKGGDAENGYFLTVTLNHLSQVFGAKSSEVSDIPVDPGELGAAAMPKVTYTKLADMTGAVTGVNGTINQNDVYNESGVLVVKNTSEATQRYIISVGPKATANSFNIAYVVKLEKDEQYVLQCQQTLAVKVVGVGMTTNLNEKFKMEDFDIDDWVNVTEAENSYTGVTAD</sequence>
<evidence type="ECO:0008006" key="5">
    <source>
        <dbReference type="Google" id="ProtNLM"/>
    </source>
</evidence>
<evidence type="ECO:0000313" key="4">
    <source>
        <dbReference type="Proteomes" id="UP000596035"/>
    </source>
</evidence>
<name>A0A1Z2XUY2_9FIRM</name>
<accession>A0A1Z2XUY2</accession>
<evidence type="ECO:0000313" key="2">
    <source>
        <dbReference type="EMBL" id="QQR31532.1"/>
    </source>
</evidence>
<reference evidence="2 4" key="3">
    <citation type="submission" date="2020-11" db="EMBL/GenBank/DDBJ databases">
        <title>Closed and high quality bacterial genomes of the OMM12 community.</title>
        <authorList>
            <person name="Marbouty M."/>
            <person name="Lamy-Besnier Q."/>
            <person name="Debarbieux L."/>
            <person name="Koszul R."/>
        </authorList>
    </citation>
    <scope>NUCLEOTIDE SEQUENCE [LARGE SCALE GENOMIC DNA]</scope>
    <source>
        <strain evidence="2 4">KB18</strain>
    </source>
</reference>
<dbReference type="Proteomes" id="UP000196710">
    <property type="component" value="Chromosome"/>
</dbReference>
<dbReference type="EMBL" id="CP065321">
    <property type="protein sequence ID" value="QQR31532.1"/>
    <property type="molecule type" value="Genomic_DNA"/>
</dbReference>
<gene>
    <name evidence="1" type="ORF">ADH66_17270</name>
    <name evidence="2" type="ORF">I5Q82_07665</name>
</gene>
<evidence type="ECO:0000313" key="3">
    <source>
        <dbReference type="Proteomes" id="UP000196710"/>
    </source>
</evidence>
<reference evidence="3" key="2">
    <citation type="submission" date="2017-05" db="EMBL/GenBank/DDBJ databases">
        <title>Improved OligoMM genomes.</title>
        <authorList>
            <person name="Garzetti D."/>
        </authorList>
    </citation>
    <scope>NUCLEOTIDE SEQUENCE [LARGE SCALE GENOMIC DNA]</scope>
    <source>
        <strain evidence="3">KB18</strain>
    </source>
</reference>
<evidence type="ECO:0000313" key="1">
    <source>
        <dbReference type="EMBL" id="ASB42253.1"/>
    </source>
</evidence>
<proteinExistence type="predicted"/>
<keyword evidence="3" id="KW-1185">Reference proteome</keyword>
<dbReference type="EMBL" id="CP021422">
    <property type="protein sequence ID" value="ASB42253.1"/>
    <property type="molecule type" value="Genomic_DNA"/>
</dbReference>
<organism evidence="2 4">
    <name type="scientific">Acutalibacter muris</name>
    <dbReference type="NCBI Taxonomy" id="1796620"/>
    <lineage>
        <taxon>Bacteria</taxon>
        <taxon>Bacillati</taxon>
        <taxon>Bacillota</taxon>
        <taxon>Clostridia</taxon>
        <taxon>Eubacteriales</taxon>
        <taxon>Acutalibacteraceae</taxon>
        <taxon>Acutalibacter</taxon>
    </lineage>
</organism>
<dbReference type="Proteomes" id="UP000596035">
    <property type="component" value="Chromosome"/>
</dbReference>
<dbReference type="KEGG" id="amur:ADH66_17270"/>